<gene>
    <name evidence="3" type="ORF">OSTLU_26814</name>
</gene>
<dbReference type="EMBL" id="CP000592">
    <property type="protein sequence ID" value="ABO99089.1"/>
    <property type="molecule type" value="Genomic_DNA"/>
</dbReference>
<dbReference type="InterPro" id="IPR044302">
    <property type="entry name" value="Costars"/>
</dbReference>
<dbReference type="InterPro" id="IPR038095">
    <property type="entry name" value="Costars_sf"/>
</dbReference>
<dbReference type="GeneID" id="5004632"/>
<dbReference type="PANTHER" id="PTHR46334">
    <property type="entry name" value="COSTARS FAMILY PROTEIN ABRACL"/>
    <property type="match status" value="1"/>
</dbReference>
<dbReference type="AlphaFoldDB" id="A4S5M1"/>
<dbReference type="GO" id="GO:0032970">
    <property type="term" value="P:regulation of actin filament-based process"/>
    <property type="evidence" value="ECO:0007669"/>
    <property type="project" value="TreeGrafter"/>
</dbReference>
<dbReference type="PANTHER" id="PTHR46334:SF1">
    <property type="entry name" value="COSTARS FAMILY PROTEIN ABRACL"/>
    <property type="match status" value="1"/>
</dbReference>
<dbReference type="InterPro" id="IPR027817">
    <property type="entry name" value="Costars_dom"/>
</dbReference>
<dbReference type="Proteomes" id="UP000001568">
    <property type="component" value="Chromosome 12"/>
</dbReference>
<accession>A4S5M1</accession>
<keyword evidence="4" id="KW-1185">Reference proteome</keyword>
<evidence type="ECO:0000313" key="4">
    <source>
        <dbReference type="Proteomes" id="UP000001568"/>
    </source>
</evidence>
<dbReference type="OrthoDB" id="9871914at2759"/>
<reference evidence="3 4" key="1">
    <citation type="journal article" date="2007" name="Proc. Natl. Acad. Sci. U.S.A.">
        <title>The tiny eukaryote Ostreococcus provides genomic insights into the paradox of plankton speciation.</title>
        <authorList>
            <person name="Palenik B."/>
            <person name="Grimwood J."/>
            <person name="Aerts A."/>
            <person name="Rouze P."/>
            <person name="Salamov A."/>
            <person name="Putnam N."/>
            <person name="Dupont C."/>
            <person name="Jorgensen R."/>
            <person name="Derelle E."/>
            <person name="Rombauts S."/>
            <person name="Zhou K."/>
            <person name="Otillar R."/>
            <person name="Merchant S.S."/>
            <person name="Podell S."/>
            <person name="Gaasterland T."/>
            <person name="Napoli C."/>
            <person name="Gendler K."/>
            <person name="Manuell A."/>
            <person name="Tai V."/>
            <person name="Vallon O."/>
            <person name="Piganeau G."/>
            <person name="Jancek S."/>
            <person name="Heijde M."/>
            <person name="Jabbari K."/>
            <person name="Bowler C."/>
            <person name="Lohr M."/>
            <person name="Robbens S."/>
            <person name="Werner G."/>
            <person name="Dubchak I."/>
            <person name="Pazour G.J."/>
            <person name="Ren Q."/>
            <person name="Paulsen I."/>
            <person name="Delwiche C."/>
            <person name="Schmutz J."/>
            <person name="Rokhsar D."/>
            <person name="Van de Peer Y."/>
            <person name="Moreau H."/>
            <person name="Grigoriev I.V."/>
        </authorList>
    </citation>
    <scope>NUCLEOTIDE SEQUENCE [LARGE SCALE GENOMIC DNA]</scope>
    <source>
        <strain evidence="3 4">CCE9901</strain>
    </source>
</reference>
<dbReference type="Gramene" id="ABO99089">
    <property type="protein sequence ID" value="ABO99089"/>
    <property type="gene ID" value="OSTLU_26814"/>
</dbReference>
<organism evidence="3 4">
    <name type="scientific">Ostreococcus lucimarinus (strain CCE9901)</name>
    <dbReference type="NCBI Taxonomy" id="436017"/>
    <lineage>
        <taxon>Eukaryota</taxon>
        <taxon>Viridiplantae</taxon>
        <taxon>Chlorophyta</taxon>
        <taxon>Mamiellophyceae</taxon>
        <taxon>Mamiellales</taxon>
        <taxon>Bathycoccaceae</taxon>
        <taxon>Ostreococcus</taxon>
    </lineage>
</organism>
<sequence>MSRDRATQVKFGALVRDDEVANTFEALNGTLRAAKKRGKLTFAGELLLQGAHDDVDVVVVESAGAT</sequence>
<dbReference type="Gene3D" id="1.10.10.1540">
    <property type="entry name" value="Costar domain"/>
    <property type="match status" value="1"/>
</dbReference>
<dbReference type="Pfam" id="PF14705">
    <property type="entry name" value="Costars"/>
    <property type="match status" value="1"/>
</dbReference>
<feature type="domain" description="Costars" evidence="2">
    <location>
        <begin position="3"/>
        <end position="60"/>
    </location>
</feature>
<dbReference type="HOGENOM" id="CLU_173478_0_0_1"/>
<comment type="similarity">
    <text evidence="1">Belongs to the costars family.</text>
</comment>
<protein>
    <recommendedName>
        <fullName evidence="2">Costars domain-containing protein</fullName>
    </recommendedName>
</protein>
<dbReference type="SMART" id="SM01283">
    <property type="entry name" value="Costars"/>
    <property type="match status" value="1"/>
</dbReference>
<dbReference type="eggNOG" id="KOG3376">
    <property type="taxonomic scope" value="Eukaryota"/>
</dbReference>
<evidence type="ECO:0000256" key="1">
    <source>
        <dbReference type="ARBA" id="ARBA00006126"/>
    </source>
</evidence>
<dbReference type="KEGG" id="olu:OSTLU_26814"/>
<name>A4S5M1_OSTLU</name>
<proteinExistence type="inferred from homology"/>
<evidence type="ECO:0000259" key="2">
    <source>
        <dbReference type="SMART" id="SM01283"/>
    </source>
</evidence>
<evidence type="ECO:0000313" key="3">
    <source>
        <dbReference type="EMBL" id="ABO99089.1"/>
    </source>
</evidence>
<dbReference type="RefSeq" id="XP_001420796.1">
    <property type="nucleotide sequence ID" value="XM_001420759.1"/>
</dbReference>